<name>A0A3B0ZEA2_9ZZZZ</name>
<proteinExistence type="predicted"/>
<gene>
    <name evidence="1" type="ORF">MNBD_GAMMA12-354</name>
</gene>
<accession>A0A3B0ZEA2</accession>
<dbReference type="AlphaFoldDB" id="A0A3B0ZEA2"/>
<protein>
    <submittedName>
        <fullName evidence="1">Uncharacterized protein</fullName>
    </submittedName>
</protein>
<dbReference type="EMBL" id="UOFL01000171">
    <property type="protein sequence ID" value="VAW79036.1"/>
    <property type="molecule type" value="Genomic_DNA"/>
</dbReference>
<organism evidence="1">
    <name type="scientific">hydrothermal vent metagenome</name>
    <dbReference type="NCBI Taxonomy" id="652676"/>
    <lineage>
        <taxon>unclassified sequences</taxon>
        <taxon>metagenomes</taxon>
        <taxon>ecological metagenomes</taxon>
    </lineage>
</organism>
<dbReference type="InterPro" id="IPR045384">
    <property type="entry name" value="DUF6527"/>
</dbReference>
<reference evidence="1" key="1">
    <citation type="submission" date="2018-06" db="EMBL/GenBank/DDBJ databases">
        <authorList>
            <person name="Zhirakovskaya E."/>
        </authorList>
    </citation>
    <scope>NUCLEOTIDE SEQUENCE</scope>
</reference>
<evidence type="ECO:0000313" key="1">
    <source>
        <dbReference type="EMBL" id="VAW79036.1"/>
    </source>
</evidence>
<sequence length="113" mass="13043">MKRAIINFCKWLLKPLSQFWEKPYSVKYVEDSIDNPKKKTLYVIGALDEPWQAELTCPCGCKDKIVLPLNDSTKPHWSLIITANNTPSLSPSVWRSKGCKSHFFLKQGKIDWC</sequence>
<dbReference type="Pfam" id="PF20137">
    <property type="entry name" value="BubE"/>
    <property type="match status" value="1"/>
</dbReference>